<dbReference type="InterPro" id="IPR036388">
    <property type="entry name" value="WH-like_DNA-bd_sf"/>
</dbReference>
<evidence type="ECO:0000256" key="3">
    <source>
        <dbReference type="ARBA" id="ARBA00023125"/>
    </source>
</evidence>
<dbReference type="GO" id="GO:0000976">
    <property type="term" value="F:transcription cis-regulatory region binding"/>
    <property type="evidence" value="ECO:0007669"/>
    <property type="project" value="TreeGrafter"/>
</dbReference>
<dbReference type="EMBL" id="JACJFM010000024">
    <property type="protein sequence ID" value="MBB1488173.1"/>
    <property type="molecule type" value="Genomic_DNA"/>
</dbReference>
<feature type="domain" description="HTH lysR-type" evidence="5">
    <location>
        <begin position="1"/>
        <end position="58"/>
    </location>
</feature>
<evidence type="ECO:0000256" key="1">
    <source>
        <dbReference type="ARBA" id="ARBA00009437"/>
    </source>
</evidence>
<dbReference type="SUPFAM" id="SSF46785">
    <property type="entry name" value="Winged helix' DNA-binding domain"/>
    <property type="match status" value="1"/>
</dbReference>
<evidence type="ECO:0000256" key="4">
    <source>
        <dbReference type="ARBA" id="ARBA00023163"/>
    </source>
</evidence>
<dbReference type="SUPFAM" id="SSF53850">
    <property type="entry name" value="Periplasmic binding protein-like II"/>
    <property type="match status" value="1"/>
</dbReference>
<evidence type="ECO:0000313" key="7">
    <source>
        <dbReference type="Proteomes" id="UP000565262"/>
    </source>
</evidence>
<reference evidence="6 7" key="1">
    <citation type="submission" date="2020-08" db="EMBL/GenBank/DDBJ databases">
        <title>Oceanospirillum sp. nov. isolated from marine sediment.</title>
        <authorList>
            <person name="Ji X."/>
        </authorList>
    </citation>
    <scope>NUCLEOTIDE SEQUENCE [LARGE SCALE GENOMIC DNA]</scope>
    <source>
        <strain evidence="6 7">D5</strain>
    </source>
</reference>
<sequence length="314" mass="36052">MEVRWLDDFIALAKARHFSRAADERNVTQPTLSRRIKLLEEEMGTTLIDRNSLPLSLTPAGDVFLAGAEQISRIARETKVRCNEIREQESNRITFATTQTLYLTLYRSLMLPFCERNELPIGLNLKSTSWVGADFVAALAQGECDLVLCFWHPAMIEARELDDERFESLVIAEEKLIPVTANDEDGRPLYVLPGMKTQPLPYIGYYENSFMRAVLDHYMQQQPEPPQLITMNENVHSVSVKAMIKEGFGFGWVPKRLVKSSLEHGSLSIAGSDQWQVTVQIRIYRNRQNPHPNVRQLWNRLEDAIRNQSIQIHD</sequence>
<comment type="caution">
    <text evidence="6">The sequence shown here is derived from an EMBL/GenBank/DDBJ whole genome shotgun (WGS) entry which is preliminary data.</text>
</comment>
<dbReference type="InterPro" id="IPR000847">
    <property type="entry name" value="LysR_HTH_N"/>
</dbReference>
<dbReference type="Proteomes" id="UP000565262">
    <property type="component" value="Unassembled WGS sequence"/>
</dbReference>
<organism evidence="6 7">
    <name type="scientific">Oceanospirillum sediminis</name>
    <dbReference type="NCBI Taxonomy" id="2760088"/>
    <lineage>
        <taxon>Bacteria</taxon>
        <taxon>Pseudomonadati</taxon>
        <taxon>Pseudomonadota</taxon>
        <taxon>Gammaproteobacteria</taxon>
        <taxon>Oceanospirillales</taxon>
        <taxon>Oceanospirillaceae</taxon>
        <taxon>Oceanospirillum</taxon>
    </lineage>
</organism>
<evidence type="ECO:0000259" key="5">
    <source>
        <dbReference type="PROSITE" id="PS50931"/>
    </source>
</evidence>
<dbReference type="FunFam" id="1.10.10.10:FF:000001">
    <property type="entry name" value="LysR family transcriptional regulator"/>
    <property type="match status" value="1"/>
</dbReference>
<dbReference type="GO" id="GO:0003700">
    <property type="term" value="F:DNA-binding transcription factor activity"/>
    <property type="evidence" value="ECO:0007669"/>
    <property type="project" value="InterPro"/>
</dbReference>
<dbReference type="Pfam" id="PF03466">
    <property type="entry name" value="LysR_substrate"/>
    <property type="match status" value="1"/>
</dbReference>
<protein>
    <submittedName>
        <fullName evidence="6">LysR family transcriptional regulator</fullName>
    </submittedName>
</protein>
<keyword evidence="7" id="KW-1185">Reference proteome</keyword>
<keyword evidence="3" id="KW-0238">DNA-binding</keyword>
<gene>
    <name evidence="6" type="ORF">H4O21_16345</name>
</gene>
<name>A0A839IRR8_9GAMM</name>
<dbReference type="PRINTS" id="PR00039">
    <property type="entry name" value="HTHLYSR"/>
</dbReference>
<evidence type="ECO:0000313" key="6">
    <source>
        <dbReference type="EMBL" id="MBB1488173.1"/>
    </source>
</evidence>
<dbReference type="PANTHER" id="PTHR30126">
    <property type="entry name" value="HTH-TYPE TRANSCRIPTIONAL REGULATOR"/>
    <property type="match status" value="1"/>
</dbReference>
<dbReference type="PROSITE" id="PS50931">
    <property type="entry name" value="HTH_LYSR"/>
    <property type="match status" value="1"/>
</dbReference>
<keyword evidence="2" id="KW-0805">Transcription regulation</keyword>
<evidence type="ECO:0000256" key="2">
    <source>
        <dbReference type="ARBA" id="ARBA00023015"/>
    </source>
</evidence>
<dbReference type="Gene3D" id="3.40.190.290">
    <property type="match status" value="1"/>
</dbReference>
<proteinExistence type="inferred from homology"/>
<dbReference type="Pfam" id="PF00126">
    <property type="entry name" value="HTH_1"/>
    <property type="match status" value="1"/>
</dbReference>
<dbReference type="Gene3D" id="1.10.10.10">
    <property type="entry name" value="Winged helix-like DNA-binding domain superfamily/Winged helix DNA-binding domain"/>
    <property type="match status" value="1"/>
</dbReference>
<dbReference type="InterPro" id="IPR005119">
    <property type="entry name" value="LysR_subst-bd"/>
</dbReference>
<comment type="similarity">
    <text evidence="1">Belongs to the LysR transcriptional regulatory family.</text>
</comment>
<dbReference type="AlphaFoldDB" id="A0A839IRR8"/>
<dbReference type="RefSeq" id="WP_182809943.1">
    <property type="nucleotide sequence ID" value="NZ_JACJFM010000024.1"/>
</dbReference>
<dbReference type="InterPro" id="IPR036390">
    <property type="entry name" value="WH_DNA-bd_sf"/>
</dbReference>
<keyword evidence="4" id="KW-0804">Transcription</keyword>
<accession>A0A839IRR8</accession>
<dbReference type="PANTHER" id="PTHR30126:SF2">
    <property type="entry name" value="HTH-TYPE TRANSCRIPTIONAL REGULATOR YJIE"/>
    <property type="match status" value="1"/>
</dbReference>